<dbReference type="RefSeq" id="WP_118931333.1">
    <property type="nucleotide sequence ID" value="NZ_CP061008.1"/>
</dbReference>
<evidence type="ECO:0000313" key="2">
    <source>
        <dbReference type="EMBL" id="RPJ93719.1"/>
    </source>
</evidence>
<sequence length="338" mass="37331">MSAMLQVTEEPLADEDIVLLRRGRRGRFLTAVFAGLMFLLLASSAIMFVVLGASDRSLRRGADGVVILLCTVAMTCFAVFLGRRLLRLPQAWRRFNRVLKGRVPKQIVSGHLTGFGPAGSPGICYVFGEQRVDVALPFWNEIARDTREGFRPVTAVALTDLPVRLHLLTLDPDAPPVLLLAEYPMSAQAWNSVEEVSNADREAVRKEELSLRKFFYVLALAPLVGSLFLGPLILLAAFFVLTGFALGVRGPRLKRARYKLGVRGLVEEVVSYRVRATNSNISTLVHNYRIGGVMYRVEHLGQAAAPGQRVAFEYLDGTGIMGPSALFFRIEDEPVMTL</sequence>
<feature type="transmembrane region" description="Helical" evidence="1">
    <location>
        <begin position="28"/>
        <end position="53"/>
    </location>
</feature>
<name>A0A424WKH6_ALCXX</name>
<keyword evidence="1" id="KW-1133">Transmembrane helix</keyword>
<feature type="transmembrane region" description="Helical" evidence="1">
    <location>
        <begin position="65"/>
        <end position="86"/>
    </location>
</feature>
<dbReference type="AlphaFoldDB" id="A0A424WKH6"/>
<dbReference type="Proteomes" id="UP000285324">
    <property type="component" value="Unassembled WGS sequence"/>
</dbReference>
<organism evidence="2 3">
    <name type="scientific">Alcaligenes xylosoxydans xylosoxydans</name>
    <name type="common">Achromobacter xylosoxidans</name>
    <dbReference type="NCBI Taxonomy" id="85698"/>
    <lineage>
        <taxon>Bacteria</taxon>
        <taxon>Pseudomonadati</taxon>
        <taxon>Pseudomonadota</taxon>
        <taxon>Betaproteobacteria</taxon>
        <taxon>Burkholderiales</taxon>
        <taxon>Alcaligenaceae</taxon>
        <taxon>Achromobacter</taxon>
    </lineage>
</organism>
<keyword evidence="1" id="KW-0472">Membrane</keyword>
<comment type="caution">
    <text evidence="2">The sequence shown here is derived from an EMBL/GenBank/DDBJ whole genome shotgun (WGS) entry which is preliminary data.</text>
</comment>
<evidence type="ECO:0000256" key="1">
    <source>
        <dbReference type="SAM" id="Phobius"/>
    </source>
</evidence>
<evidence type="ECO:0000313" key="3">
    <source>
        <dbReference type="Proteomes" id="UP000285324"/>
    </source>
</evidence>
<gene>
    <name evidence="2" type="ORF">DY367_00425</name>
</gene>
<feature type="transmembrane region" description="Helical" evidence="1">
    <location>
        <begin position="214"/>
        <end position="247"/>
    </location>
</feature>
<dbReference type="OrthoDB" id="8667133at2"/>
<accession>A0A424WKH6</accession>
<keyword evidence="1" id="KW-0812">Transmembrane</keyword>
<protein>
    <submittedName>
        <fullName evidence="2">Uncharacterized protein</fullName>
    </submittedName>
</protein>
<dbReference type="EMBL" id="QVXO01000001">
    <property type="protein sequence ID" value="RPJ93719.1"/>
    <property type="molecule type" value="Genomic_DNA"/>
</dbReference>
<proteinExistence type="predicted"/>
<reference evidence="2 3" key="1">
    <citation type="submission" date="2018-08" db="EMBL/GenBank/DDBJ databases">
        <title>Achromobacter xylosoxidans Genome sequencing and assembly.</title>
        <authorList>
            <person name="Wang R."/>
            <person name="Rensing C."/>
            <person name="Li Y."/>
        </authorList>
    </citation>
    <scope>NUCLEOTIDE SEQUENCE [LARGE SCALE GENOMIC DNA]</scope>
    <source>
        <strain evidence="2 3">GD003A</strain>
    </source>
</reference>